<comment type="similarity">
    <text evidence="1">Belongs to the PanB family.</text>
</comment>
<comment type="subunit">
    <text evidence="2">Homodecamer; pentamer of dimers.</text>
</comment>
<dbReference type="EC" id="2.1.2.11" evidence="3"/>
<dbReference type="GO" id="GO:0003864">
    <property type="term" value="F:3-methyl-2-oxobutanoate hydroxymethyltransferase activity"/>
    <property type="evidence" value="ECO:0007669"/>
    <property type="project" value="UniProtKB-EC"/>
</dbReference>
<keyword evidence="5" id="KW-0808">Transferase</keyword>
<dbReference type="PANTHER" id="PTHR20881:SF0">
    <property type="entry name" value="3-METHYL-2-OXOBUTANOATE HYDROXYMETHYLTRANSFERASE"/>
    <property type="match status" value="1"/>
</dbReference>
<proteinExistence type="inferred from homology"/>
<dbReference type="GO" id="GO:0000287">
    <property type="term" value="F:magnesium ion binding"/>
    <property type="evidence" value="ECO:0007669"/>
    <property type="project" value="TreeGrafter"/>
</dbReference>
<sequence length="123" mass="13339">MCDETHHRDPLAPVETGAAQVCYLTAYDASFAKLFEEQGIKVLLVGASLGMTLQPRLHAAGHRRRRGLPHSRRAPRHAGLLLADLPFMSYATPEQTFANAAELMRAGANMVKLEKAAAGCATR</sequence>
<keyword evidence="4" id="KW-0566">Pantothenate biosynthesis</keyword>
<accession>A0A939NPW6</accession>
<comment type="caution">
    <text evidence="7">The sequence shown here is derived from an EMBL/GenBank/DDBJ whole genome shotgun (WGS) entry which is preliminary data.</text>
</comment>
<dbReference type="GO" id="GO:0005737">
    <property type="term" value="C:cytoplasm"/>
    <property type="evidence" value="ECO:0007669"/>
    <property type="project" value="TreeGrafter"/>
</dbReference>
<dbReference type="SUPFAM" id="SSF51621">
    <property type="entry name" value="Phosphoenolpyruvate/pyruvate domain"/>
    <property type="match status" value="1"/>
</dbReference>
<name>A0A939NPW6_SERMA</name>
<dbReference type="PANTHER" id="PTHR20881">
    <property type="entry name" value="3-METHYL-2-OXOBUTANOATE HYDROXYMETHYLTRANSFERASE"/>
    <property type="match status" value="1"/>
</dbReference>
<dbReference type="EMBL" id="JAGETR010000065">
    <property type="protein sequence ID" value="MBO2006872.1"/>
    <property type="molecule type" value="Genomic_DNA"/>
</dbReference>
<evidence type="ECO:0000256" key="6">
    <source>
        <dbReference type="ARBA" id="ARBA00022723"/>
    </source>
</evidence>
<protein>
    <recommendedName>
        <fullName evidence="3">3-methyl-2-oxobutanoate hydroxymethyltransferase</fullName>
        <ecNumber evidence="3">2.1.2.11</ecNumber>
    </recommendedName>
</protein>
<gene>
    <name evidence="7" type="ORF">J4732_11110</name>
</gene>
<organism evidence="7">
    <name type="scientific">Serratia marcescens</name>
    <dbReference type="NCBI Taxonomy" id="615"/>
    <lineage>
        <taxon>Bacteria</taxon>
        <taxon>Pseudomonadati</taxon>
        <taxon>Pseudomonadota</taxon>
        <taxon>Gammaproteobacteria</taxon>
        <taxon>Enterobacterales</taxon>
        <taxon>Yersiniaceae</taxon>
        <taxon>Serratia</taxon>
    </lineage>
</organism>
<dbReference type="InterPro" id="IPR040442">
    <property type="entry name" value="Pyrv_kinase-like_dom_sf"/>
</dbReference>
<evidence type="ECO:0000256" key="3">
    <source>
        <dbReference type="ARBA" id="ARBA00012618"/>
    </source>
</evidence>
<dbReference type="Pfam" id="PF02548">
    <property type="entry name" value="Pantoate_transf"/>
    <property type="match status" value="1"/>
</dbReference>
<dbReference type="AlphaFoldDB" id="A0A939NPW6"/>
<keyword evidence="6" id="KW-0479">Metal-binding</keyword>
<evidence type="ECO:0000256" key="4">
    <source>
        <dbReference type="ARBA" id="ARBA00022655"/>
    </source>
</evidence>
<evidence type="ECO:0000256" key="2">
    <source>
        <dbReference type="ARBA" id="ARBA00011424"/>
    </source>
</evidence>
<dbReference type="GO" id="GO:0015940">
    <property type="term" value="P:pantothenate biosynthetic process"/>
    <property type="evidence" value="ECO:0007669"/>
    <property type="project" value="UniProtKB-KW"/>
</dbReference>
<dbReference type="Gene3D" id="3.20.20.60">
    <property type="entry name" value="Phosphoenolpyruvate-binding domains"/>
    <property type="match status" value="1"/>
</dbReference>
<evidence type="ECO:0000313" key="7">
    <source>
        <dbReference type="EMBL" id="MBO2006872.1"/>
    </source>
</evidence>
<dbReference type="InterPro" id="IPR015813">
    <property type="entry name" value="Pyrv/PenolPyrv_kinase-like_dom"/>
</dbReference>
<reference evidence="7" key="1">
    <citation type="submission" date="2021-03" db="EMBL/GenBank/DDBJ databases">
        <title>Molecular epidemiology and mechanisms of colistin and carbapenem resistance in Enterobacteriaceae from clinical isolates, the environment and porcine samples in Pretoria, South Africa.</title>
        <authorList>
            <person name="Bogoshi D."/>
            <person name="Mbelle N.M."/>
            <person name="Naidoo V."/>
            <person name="Osei Sekyere J."/>
        </authorList>
    </citation>
    <scope>NUCLEOTIDE SEQUENCE</scope>
    <source>
        <strain evidence="7">C080</strain>
    </source>
</reference>
<dbReference type="InterPro" id="IPR003700">
    <property type="entry name" value="Pantoate_hydroxy_MeTrfase"/>
</dbReference>
<evidence type="ECO:0000256" key="5">
    <source>
        <dbReference type="ARBA" id="ARBA00022679"/>
    </source>
</evidence>
<evidence type="ECO:0000256" key="1">
    <source>
        <dbReference type="ARBA" id="ARBA00008676"/>
    </source>
</evidence>